<reference evidence="1 2" key="1">
    <citation type="journal article" date="2020" name="Cell">
        <title>Large-Scale Comparative Analyses of Tick Genomes Elucidate Their Genetic Diversity and Vector Capacities.</title>
        <authorList>
            <consortium name="Tick Genome and Microbiome Consortium (TIGMIC)"/>
            <person name="Jia N."/>
            <person name="Wang J."/>
            <person name="Shi W."/>
            <person name="Du L."/>
            <person name="Sun Y."/>
            <person name="Zhan W."/>
            <person name="Jiang J.F."/>
            <person name="Wang Q."/>
            <person name="Zhang B."/>
            <person name="Ji P."/>
            <person name="Bell-Sakyi L."/>
            <person name="Cui X.M."/>
            <person name="Yuan T.T."/>
            <person name="Jiang B.G."/>
            <person name="Yang W.F."/>
            <person name="Lam T.T."/>
            <person name="Chang Q.C."/>
            <person name="Ding S.J."/>
            <person name="Wang X.J."/>
            <person name="Zhu J.G."/>
            <person name="Ruan X.D."/>
            <person name="Zhao L."/>
            <person name="Wei J.T."/>
            <person name="Ye R.Z."/>
            <person name="Que T.C."/>
            <person name="Du C.H."/>
            <person name="Zhou Y.H."/>
            <person name="Cheng J.X."/>
            <person name="Dai P.F."/>
            <person name="Guo W.B."/>
            <person name="Han X.H."/>
            <person name="Huang E.J."/>
            <person name="Li L.F."/>
            <person name="Wei W."/>
            <person name="Gao Y.C."/>
            <person name="Liu J.Z."/>
            <person name="Shao H.Z."/>
            <person name="Wang X."/>
            <person name="Wang C.C."/>
            <person name="Yang T.C."/>
            <person name="Huo Q.B."/>
            <person name="Li W."/>
            <person name="Chen H.Y."/>
            <person name="Chen S.E."/>
            <person name="Zhou L.G."/>
            <person name="Ni X.B."/>
            <person name="Tian J.H."/>
            <person name="Sheng Y."/>
            <person name="Liu T."/>
            <person name="Pan Y.S."/>
            <person name="Xia L.Y."/>
            <person name="Li J."/>
            <person name="Zhao F."/>
            <person name="Cao W.C."/>
        </authorList>
    </citation>
    <scope>NUCLEOTIDE SEQUENCE [LARGE SCALE GENOMIC DNA]</scope>
    <source>
        <strain evidence="1">Iper-2018</strain>
    </source>
</reference>
<organism evidence="1 2">
    <name type="scientific">Ixodes persulcatus</name>
    <name type="common">Taiga tick</name>
    <dbReference type="NCBI Taxonomy" id="34615"/>
    <lineage>
        <taxon>Eukaryota</taxon>
        <taxon>Metazoa</taxon>
        <taxon>Ecdysozoa</taxon>
        <taxon>Arthropoda</taxon>
        <taxon>Chelicerata</taxon>
        <taxon>Arachnida</taxon>
        <taxon>Acari</taxon>
        <taxon>Parasitiformes</taxon>
        <taxon>Ixodida</taxon>
        <taxon>Ixodoidea</taxon>
        <taxon>Ixodidae</taxon>
        <taxon>Ixodinae</taxon>
        <taxon>Ixodes</taxon>
    </lineage>
</organism>
<proteinExistence type="predicted"/>
<sequence length="244" mass="28591">MSSASRFVPFHQLVDGIPRSPFLDPALVRQALAYKPRQGDIVLVTYPKSGSHWVQQIVQLILNRGEIQLLTSSEITKRTPLLENQGTRWLDDVPPPRTIRTHLQKLRDNFSEEAKYIYLARSPWDCCISFYHTVKTIPKYRFQDGTFDNFVDAFLTEDFGYDNYFEHVSCGYEHRDRSNVFFLTYEDLKRDTSNVVLRLAYFIGEEYGKTVEENDDVFERILEKCSYEYMRRVFGMDASRFSGG</sequence>
<keyword evidence="2" id="KW-1185">Reference proteome</keyword>
<gene>
    <name evidence="1" type="ORF">HPB47_015597</name>
</gene>
<dbReference type="Proteomes" id="UP000805193">
    <property type="component" value="Unassembled WGS sequence"/>
</dbReference>
<evidence type="ECO:0000313" key="2">
    <source>
        <dbReference type="Proteomes" id="UP000805193"/>
    </source>
</evidence>
<protein>
    <submittedName>
        <fullName evidence="1">Uncharacterized protein</fullName>
    </submittedName>
</protein>
<name>A0AC60QT29_IXOPE</name>
<comment type="caution">
    <text evidence="1">The sequence shown here is derived from an EMBL/GenBank/DDBJ whole genome shotgun (WGS) entry which is preliminary data.</text>
</comment>
<evidence type="ECO:0000313" key="1">
    <source>
        <dbReference type="EMBL" id="KAG0442807.1"/>
    </source>
</evidence>
<dbReference type="EMBL" id="JABSTQ010004255">
    <property type="protein sequence ID" value="KAG0442807.1"/>
    <property type="molecule type" value="Genomic_DNA"/>
</dbReference>
<accession>A0AC60QT29</accession>